<feature type="region of interest" description="Disordered" evidence="1">
    <location>
        <begin position="1"/>
        <end position="20"/>
    </location>
</feature>
<accession>A0A8H6IH95</accession>
<feature type="region of interest" description="Disordered" evidence="1">
    <location>
        <begin position="559"/>
        <end position="583"/>
    </location>
</feature>
<evidence type="ECO:0000313" key="3">
    <source>
        <dbReference type="Proteomes" id="UP000521943"/>
    </source>
</evidence>
<name>A0A8H6IH95_9AGAR</name>
<protein>
    <submittedName>
        <fullName evidence="2">Uncharacterized protein</fullName>
    </submittedName>
</protein>
<evidence type="ECO:0000313" key="2">
    <source>
        <dbReference type="EMBL" id="KAF6764363.1"/>
    </source>
</evidence>
<dbReference type="AlphaFoldDB" id="A0A8H6IH95"/>
<sequence>MPGGAHSPNVSAGRSKELPAIEKVKTHPKVKERRPIYVVKGFEEDGWMKAVLDNVAPKKCPKDRADAVKQGYVLINAADSPVILWRNMAGTQRPEDDKIVVWTRPGKSIPRKEAAFMRNVRNRILGPRADVGAGKAQFDSATGEYTGGVAFERNDMAVSLVDTNRAYPLATSHQSSRGMNAPHRGRKNFGMPLDEHGELVRDIQKVGVIAGMAGLADGPEGLKDLMDERAEYLNVPRVGDQVNSAFPTLQMNLASAAEPDEEIELSASLGTFGSSHPDCGDSAYLFIMDFGIGIILNEFDTTFFCGLRFHGGTQPRYARSRSRRTNGCVHVRITLIAYGPAGYFDAPASEAFIAVPSKEGVLKVFRESKDWIQHLPFERSSAAQATYTSDGESIMDPVSNFDYFARNCLQIIANAVEQYPQYRLARVDKDVFLSSLTFVHNGERTAASPWPLGPGWSGDDTKVGNRYDVDPRTLDPAALQRIHNTDAGSDYLYNNKAAHDHSVKWRDHHAAMTKTIPLCVASDYNLEKVLEVKPIKRRSVTKSIRSGKAISTVKPIKSGKVSAKMKKKTNPTETATEVRPTKKLRRRTAKHTAAGAVAAPDDATVTAATPPTAVEPALLTSVPSTSSNILVLSCDTLADALTVESLEAVVADLAAHAQVAIAISDAFDPSNLPQELETHLRDNRIDRAWSMSRELEAGVSSHTIRMVTSRGQSLQVACACWSWLAETMKNAYQSMKDGSPFWLSTLALKVHHLYTTSSIDTLDAADYLPHVKQGELQYTTAAIPYQGRIDSEVNFTSALRPILLKWFRFPSDIKDIVRGSFLQFLVQKFGHGVLYVPVVWGIHEHIVSAVSPKHRKLSNRNATIWLEDVAARFDGSMYDGVEERVELLAGVIAKYAKISMEYDVVNEIVLGRHQGASLLHAPSAQAMQTSTDLWYDEEAMAIFIDQIERLFPLIDLAGFPPIKPPVQSDKKSKATYAYLNMVFQNSDKKLPFRDLAESRRTILAPTGPYSPTNLRTRAGFFSAIVYRAITHHSKFLTEAHEIMFTNLDHFKQRVATYQSKPASYVCDPSAYGAWTVMSPENAGSFWRATGKSSLSNWLLGEEEKRFVDLMKMFIDSSDLPSVGPLIGYLLAADYAIAGAVPLPSTEEMGQIIFRIDKGGMSGMNSLGYLCRTEEETGKAFTALWEKMLICIPQERRDAMNFNVFVLEHMLCLFCAQLCKILCIHLQHVTLPRKISYSVHEGMRSQWDTGNQAGVSTESPSPSMTMAAIKISTLQHHSR</sequence>
<dbReference type="Proteomes" id="UP000521943">
    <property type="component" value="Unassembled WGS sequence"/>
</dbReference>
<dbReference type="OrthoDB" id="2934473at2759"/>
<dbReference type="EMBL" id="JACGCI010000004">
    <property type="protein sequence ID" value="KAF6764363.1"/>
    <property type="molecule type" value="Genomic_DNA"/>
</dbReference>
<gene>
    <name evidence="2" type="ORF">DFP72DRAFT_1059348</name>
</gene>
<organism evidence="2 3">
    <name type="scientific">Ephemerocybe angulata</name>
    <dbReference type="NCBI Taxonomy" id="980116"/>
    <lineage>
        <taxon>Eukaryota</taxon>
        <taxon>Fungi</taxon>
        <taxon>Dikarya</taxon>
        <taxon>Basidiomycota</taxon>
        <taxon>Agaricomycotina</taxon>
        <taxon>Agaricomycetes</taxon>
        <taxon>Agaricomycetidae</taxon>
        <taxon>Agaricales</taxon>
        <taxon>Agaricineae</taxon>
        <taxon>Psathyrellaceae</taxon>
        <taxon>Ephemerocybe</taxon>
    </lineage>
</organism>
<comment type="caution">
    <text evidence="2">The sequence shown here is derived from an EMBL/GenBank/DDBJ whole genome shotgun (WGS) entry which is preliminary data.</text>
</comment>
<proteinExistence type="predicted"/>
<evidence type="ECO:0000256" key="1">
    <source>
        <dbReference type="SAM" id="MobiDB-lite"/>
    </source>
</evidence>
<reference evidence="2 3" key="1">
    <citation type="submission" date="2020-07" db="EMBL/GenBank/DDBJ databases">
        <title>Comparative genomics of pyrophilous fungi reveals a link between fire events and developmental genes.</title>
        <authorList>
            <consortium name="DOE Joint Genome Institute"/>
            <person name="Steindorff A.S."/>
            <person name="Carver A."/>
            <person name="Calhoun S."/>
            <person name="Stillman K."/>
            <person name="Liu H."/>
            <person name="Lipzen A."/>
            <person name="Pangilinan J."/>
            <person name="Labutti K."/>
            <person name="Bruns T.D."/>
            <person name="Grigoriev I.V."/>
        </authorList>
    </citation>
    <scope>NUCLEOTIDE SEQUENCE [LARGE SCALE GENOMIC DNA]</scope>
    <source>
        <strain evidence="2 3">CBS 144469</strain>
    </source>
</reference>
<keyword evidence="3" id="KW-1185">Reference proteome</keyword>